<dbReference type="SMART" id="SM00853">
    <property type="entry name" value="MutL_C"/>
    <property type="match status" value="1"/>
</dbReference>
<dbReference type="InterPro" id="IPR014790">
    <property type="entry name" value="MutL_C"/>
</dbReference>
<dbReference type="GO" id="GO:0005524">
    <property type="term" value="F:ATP binding"/>
    <property type="evidence" value="ECO:0007669"/>
    <property type="project" value="InterPro"/>
</dbReference>
<dbReference type="eggNOG" id="KOG1977">
    <property type="taxonomic scope" value="Eukaryota"/>
</dbReference>
<dbReference type="SMART" id="SM01340">
    <property type="entry name" value="DNA_mis_repair"/>
    <property type="match status" value="1"/>
</dbReference>
<organism evidence="6 7">
    <name type="scientific">Ricinus communis</name>
    <name type="common">Castor bean</name>
    <dbReference type="NCBI Taxonomy" id="3988"/>
    <lineage>
        <taxon>Eukaryota</taxon>
        <taxon>Viridiplantae</taxon>
        <taxon>Streptophyta</taxon>
        <taxon>Embryophyta</taxon>
        <taxon>Tracheophyta</taxon>
        <taxon>Spermatophyta</taxon>
        <taxon>Magnoliopsida</taxon>
        <taxon>eudicotyledons</taxon>
        <taxon>Gunneridae</taxon>
        <taxon>Pentapetalae</taxon>
        <taxon>rosids</taxon>
        <taxon>fabids</taxon>
        <taxon>Malpighiales</taxon>
        <taxon>Euphorbiaceae</taxon>
        <taxon>Acalyphoideae</taxon>
        <taxon>Acalypheae</taxon>
        <taxon>Ricinus</taxon>
    </lineage>
</organism>
<evidence type="ECO:0000256" key="3">
    <source>
        <dbReference type="ARBA" id="ARBA00023204"/>
    </source>
</evidence>
<dbReference type="GO" id="GO:0032300">
    <property type="term" value="C:mismatch repair complex"/>
    <property type="evidence" value="ECO:0000318"/>
    <property type="project" value="GO_Central"/>
</dbReference>
<dbReference type="PANTHER" id="PTHR10073:SF47">
    <property type="entry name" value="DNA MISMATCH REPAIR PROTEIN MLH3"/>
    <property type="match status" value="1"/>
</dbReference>
<dbReference type="Pfam" id="PF13589">
    <property type="entry name" value="HATPase_c_3"/>
    <property type="match status" value="1"/>
</dbReference>
<dbReference type="InterPro" id="IPR042121">
    <property type="entry name" value="MutL_C_regsub"/>
</dbReference>
<dbReference type="SUPFAM" id="SSF118116">
    <property type="entry name" value="DNA mismatch repair protein MutL"/>
    <property type="match status" value="1"/>
</dbReference>
<dbReference type="FunFam" id="3.30.565.10:FF:000003">
    <property type="entry name" value="DNA mismatch repair endonuclease MutL"/>
    <property type="match status" value="1"/>
</dbReference>
<dbReference type="Gene3D" id="3.30.565.10">
    <property type="entry name" value="Histidine kinase-like ATPase, C-terminal domain"/>
    <property type="match status" value="1"/>
</dbReference>
<keyword evidence="7" id="KW-1185">Reference proteome</keyword>
<keyword evidence="3" id="KW-0234">DNA repair</keyword>
<proteinExistence type="inferred from homology"/>
<dbReference type="InParanoid" id="B9S6V5"/>
<evidence type="ECO:0000259" key="5">
    <source>
        <dbReference type="SMART" id="SM01340"/>
    </source>
</evidence>
<feature type="domain" description="MutL C-terminal dimerisation" evidence="4">
    <location>
        <begin position="901"/>
        <end position="1060"/>
    </location>
</feature>
<evidence type="ECO:0000256" key="1">
    <source>
        <dbReference type="ARBA" id="ARBA00006082"/>
    </source>
</evidence>
<dbReference type="InterPro" id="IPR014721">
    <property type="entry name" value="Ribsml_uS5_D2-typ_fold_subgr"/>
</dbReference>
<dbReference type="GO" id="GO:0016887">
    <property type="term" value="F:ATP hydrolysis activity"/>
    <property type="evidence" value="ECO:0000318"/>
    <property type="project" value="GO_Central"/>
</dbReference>
<dbReference type="FunCoup" id="B9S6V5">
    <property type="interactions" value="1758"/>
</dbReference>
<dbReference type="STRING" id="3988.B9S6V5"/>
<dbReference type="InterPro" id="IPR038973">
    <property type="entry name" value="MutL/Mlh/Pms-like"/>
</dbReference>
<evidence type="ECO:0000256" key="2">
    <source>
        <dbReference type="ARBA" id="ARBA00022763"/>
    </source>
</evidence>
<keyword evidence="2" id="KW-0227">DNA damage</keyword>
<dbReference type="GO" id="GO:0006298">
    <property type="term" value="P:mismatch repair"/>
    <property type="evidence" value="ECO:0000318"/>
    <property type="project" value="GO_Central"/>
</dbReference>
<dbReference type="Proteomes" id="UP000008311">
    <property type="component" value="Unassembled WGS sequence"/>
</dbReference>
<dbReference type="InterPro" id="IPR014762">
    <property type="entry name" value="DNA_mismatch_repair_CS"/>
</dbReference>
<evidence type="ECO:0000313" key="7">
    <source>
        <dbReference type="Proteomes" id="UP000008311"/>
    </source>
</evidence>
<sequence length="1137" mass="127929">MGTIKRLPESVRNSMRSGIILFDLTRVVEELVFNSLDAGASKVWVYVGAGTCYVKVVDDGCGISRDGLVLLGQRYVTSKLHHFADMDAANESFGFRGEALASISDVSLLEIITKARGRPNGYRKVLKGSKCLYLGVNDDRKDVGTTVVVRDLFYNQPVRRKCMQSSLKKVLDSVKKCILRIAFVHSKVSFKVIDIESEDELLYTRPSSALSLLMSSFGIEDLNFFHELDVSNGVLKLSGYISGPCNSLTIKFESLDPWKANSIPQKGKRCRPQVCPAYILNLSCPLALYDLTFEPSKTHVEFKEWIPILNFIENSVQYLWTGSMTYGMLSHLCIAVHDLYSSFDLLDADLIENNEFARDKHEIKKHKPCNYLPSPQFKMLAQNDVADDYFLEDSTQRSSDHVENHILDLDWQNGSIELRSLEMDESSEKAVSMDYHKFDDELEVTKMNEKPFLRSCSSRGNLPLDGSLFSSEDGLEFPVDGFKTKRRRVCPDENFDILKLDGKNYRFNMLPGTSQQHATSSQKFSAHSLAVDMLADFDSLSGASAKSISFCGELCVEEKGFGSGSLVHMDTSGSSCQSLNSEWCSLTSEALFRASSWGIDHFLDDSGYEGIDIPGKNASHGRFADNQGRNGSCSHRVRSKCSNQDNLISSCTSAALDFKDYADTSSALDFDDCAVTNKDINTFFSQRCNAHDVLSLEHPNISLPETGCLPLRFHSRGHKSHHDYELRESHFKFQDQEQDNFPKERSRRSQSAPPFYKHKRRFVSLNHHSMIKEGNAHDIHISTETDVSKHLYFQPNYAEDLMFCIRSDVKNRQESMMGMKETKEGESLKYLQNTWVDDSPVKDLSLANDLNSFVLMQNNNTSSKIDYQHDILDISSGFLYFAGNSLVPESLHKNCLEDAKVLQQVDNKFIPIVANGTLAIIDQHAADERIRLEELRQKVLCGEARTVTYLDVEKELILPEIGYQLLQNYAAQIRDWGWICNIQAHSGSFKKNLNILHQEPTVVTLLAVPCILDVNLSDGDLLEFLQQLADTDGSSTMPQSVLRVLNFKACRGAIMFGDSLLRSECALIVEELKKTSLCFQCAHGRPTTVPLVDLVELQKQIVKVGVLDGGSGELWHGLRRQELSFERAAQRLRSARS</sequence>
<accession>B9S6V5</accession>
<dbReference type="SUPFAM" id="SSF55874">
    <property type="entry name" value="ATPase domain of HSP90 chaperone/DNA topoisomerase II/histidine kinase"/>
    <property type="match status" value="1"/>
</dbReference>
<name>B9S6V5_RICCO</name>
<dbReference type="FunFam" id="3.30.1370.100:FF:000007">
    <property type="entry name" value="MUTL protein homolog 3"/>
    <property type="match status" value="1"/>
</dbReference>
<dbReference type="Gene3D" id="3.30.1540.20">
    <property type="entry name" value="MutL, C-terminal domain, dimerisation subdomain"/>
    <property type="match status" value="1"/>
</dbReference>
<dbReference type="InterPro" id="IPR036890">
    <property type="entry name" value="HATPase_C_sf"/>
</dbReference>
<dbReference type="Gene3D" id="3.30.230.10">
    <property type="match status" value="1"/>
</dbReference>
<dbReference type="Gene3D" id="3.30.1370.100">
    <property type="entry name" value="MutL, C-terminal domain, regulatory subdomain"/>
    <property type="match status" value="1"/>
</dbReference>
<dbReference type="GO" id="GO:0140664">
    <property type="term" value="F:ATP-dependent DNA damage sensor activity"/>
    <property type="evidence" value="ECO:0007669"/>
    <property type="project" value="InterPro"/>
</dbReference>
<evidence type="ECO:0008006" key="8">
    <source>
        <dbReference type="Google" id="ProtNLM"/>
    </source>
</evidence>
<dbReference type="CDD" id="cd16926">
    <property type="entry name" value="HATPase_MutL-MLH-PMS-like"/>
    <property type="match status" value="1"/>
</dbReference>
<reference evidence="7" key="1">
    <citation type="journal article" date="2010" name="Nat. Biotechnol.">
        <title>Draft genome sequence of the oilseed species Ricinus communis.</title>
        <authorList>
            <person name="Chan A.P."/>
            <person name="Crabtree J."/>
            <person name="Zhao Q."/>
            <person name="Lorenzi H."/>
            <person name="Orvis J."/>
            <person name="Puiu D."/>
            <person name="Melake-Berhan A."/>
            <person name="Jones K.M."/>
            <person name="Redman J."/>
            <person name="Chen G."/>
            <person name="Cahoon E.B."/>
            <person name="Gedil M."/>
            <person name="Stanke M."/>
            <person name="Haas B.J."/>
            <person name="Wortman J.R."/>
            <person name="Fraser-Liggett C.M."/>
            <person name="Ravel J."/>
            <person name="Rabinowicz P.D."/>
        </authorList>
    </citation>
    <scope>NUCLEOTIDE SEQUENCE [LARGE SCALE GENOMIC DNA]</scope>
    <source>
        <strain evidence="7">cv. Hale</strain>
    </source>
</reference>
<feature type="domain" description="DNA mismatch repair protein S5" evidence="5">
    <location>
        <begin position="213"/>
        <end position="321"/>
    </location>
</feature>
<dbReference type="InterPro" id="IPR037198">
    <property type="entry name" value="MutL_C_sf"/>
</dbReference>
<protein>
    <recommendedName>
        <fullName evidence="8">DNA mismatch repair protein MLH3</fullName>
    </recommendedName>
</protein>
<dbReference type="PROSITE" id="PS00058">
    <property type="entry name" value="DNA_MISMATCH_REPAIR_1"/>
    <property type="match status" value="1"/>
</dbReference>
<dbReference type="EMBL" id="EQ973882">
    <property type="protein sequence ID" value="EEF40711.1"/>
    <property type="molecule type" value="Genomic_DNA"/>
</dbReference>
<dbReference type="AlphaFoldDB" id="B9S6V5"/>
<dbReference type="InterPro" id="IPR042120">
    <property type="entry name" value="MutL_C_dimsub"/>
</dbReference>
<evidence type="ECO:0000313" key="6">
    <source>
        <dbReference type="EMBL" id="EEF40711.1"/>
    </source>
</evidence>
<dbReference type="GO" id="GO:0030983">
    <property type="term" value="F:mismatched DNA binding"/>
    <property type="evidence" value="ECO:0007669"/>
    <property type="project" value="InterPro"/>
</dbReference>
<comment type="similarity">
    <text evidence="1">Belongs to the DNA mismatch repair MutL/HexB family.</text>
</comment>
<dbReference type="InterPro" id="IPR013507">
    <property type="entry name" value="DNA_mismatch_S5_2-like"/>
</dbReference>
<gene>
    <name evidence="6" type="ORF">RCOM_0874490</name>
</gene>
<dbReference type="PANTHER" id="PTHR10073">
    <property type="entry name" value="DNA MISMATCH REPAIR PROTEIN MLH, PMS, MUTL"/>
    <property type="match status" value="1"/>
</dbReference>
<evidence type="ECO:0000259" key="4">
    <source>
        <dbReference type="SMART" id="SM00853"/>
    </source>
</evidence>
<dbReference type="Pfam" id="PF08676">
    <property type="entry name" value="MutL_C"/>
    <property type="match status" value="1"/>
</dbReference>